<dbReference type="Pfam" id="PF17100">
    <property type="entry name" value="NACHT_N"/>
    <property type="match status" value="1"/>
</dbReference>
<comment type="caution">
    <text evidence="4">The sequence shown here is derived from an EMBL/GenBank/DDBJ whole genome shotgun (WGS) entry which is preliminary data.</text>
</comment>
<sequence>MPLKSISKWRSSLTLDRRNRHALTSQGDLQPVVPSAGSQPPQSLGEGTMALDSHPNSAPITAPTNNSTLVATPLVTCKTTQTKFDDTINSLWQRAYQGLRETDRQLLEEYEELLSEELDSQTNDDSHDHNISISADPDGVNSVTVVDCRQKQLQVMAENSLQRLDQNRANYTIFGREFVLRDKIARTAEFIKDLKTFVDQAVKASPEASLAWAGVCTILPILTNPAAAEEANRHGFLYVTSRMRFYSELEPVLFPSNLTQVIGLRKEVEHSMVLLYQQILEFQLRSVIRFHKVWVKRLASDILSPGIWKAMLTKIRDLEGIIDKDLKRINDISTRSEVSELNDKSSRLLDVLDRYLSGPGKGMGEGSGSSFYNYGHGCQYNTTGGISYNNIGSGNQFPGARFSGSVYFR</sequence>
<reference evidence="4 5" key="1">
    <citation type="submission" date="2018-06" db="EMBL/GenBank/DDBJ databases">
        <title>Fusarium incarnatum-equiseti species complex species 28.</title>
        <authorList>
            <person name="Gardiner D.M."/>
        </authorList>
    </citation>
    <scope>NUCLEOTIDE SEQUENCE [LARGE SCALE GENOMIC DNA]</scope>
    <source>
        <strain evidence="4 5">FIESC_28</strain>
    </source>
</reference>
<evidence type="ECO:0000256" key="1">
    <source>
        <dbReference type="SAM" id="MobiDB-lite"/>
    </source>
</evidence>
<gene>
    <name evidence="4" type="ORF">FIESC28_00844</name>
</gene>
<name>A0A366SAI8_9HYPO</name>
<dbReference type="RefSeq" id="XP_031020935.1">
    <property type="nucleotide sequence ID" value="XM_031154995.1"/>
</dbReference>
<evidence type="ECO:0000259" key="3">
    <source>
        <dbReference type="Pfam" id="PF17106"/>
    </source>
</evidence>
<dbReference type="EMBL" id="QKXC01000022">
    <property type="protein sequence ID" value="RBR26344.1"/>
    <property type="molecule type" value="Genomic_DNA"/>
</dbReference>
<evidence type="ECO:0000313" key="5">
    <source>
        <dbReference type="Proteomes" id="UP000253153"/>
    </source>
</evidence>
<proteinExistence type="predicted"/>
<evidence type="ECO:0000313" key="4">
    <source>
        <dbReference type="EMBL" id="RBR26344.1"/>
    </source>
</evidence>
<evidence type="ECO:0008006" key="6">
    <source>
        <dbReference type="Google" id="ProtNLM"/>
    </source>
</evidence>
<feature type="domain" description="NWD NACHT-NTPase N-terminal" evidence="2">
    <location>
        <begin position="90"/>
        <end position="325"/>
    </location>
</feature>
<feature type="region of interest" description="Disordered" evidence="1">
    <location>
        <begin position="22"/>
        <end position="65"/>
    </location>
</feature>
<dbReference type="InterPro" id="IPR031353">
    <property type="entry name" value="NACHT_sigma"/>
</dbReference>
<feature type="compositionally biased region" description="Polar residues" evidence="1">
    <location>
        <begin position="54"/>
        <end position="65"/>
    </location>
</feature>
<feature type="domain" description="NACHT-NTPase sigma" evidence="3">
    <location>
        <begin position="369"/>
        <end position="408"/>
    </location>
</feature>
<organism evidence="4 5">
    <name type="scientific">Fusarium coffeatum</name>
    <dbReference type="NCBI Taxonomy" id="231269"/>
    <lineage>
        <taxon>Eukaryota</taxon>
        <taxon>Fungi</taxon>
        <taxon>Dikarya</taxon>
        <taxon>Ascomycota</taxon>
        <taxon>Pezizomycotina</taxon>
        <taxon>Sordariomycetes</taxon>
        <taxon>Hypocreomycetidae</taxon>
        <taxon>Hypocreales</taxon>
        <taxon>Nectriaceae</taxon>
        <taxon>Fusarium</taxon>
        <taxon>Fusarium incarnatum-equiseti species complex</taxon>
    </lineage>
</organism>
<dbReference type="OrthoDB" id="163438at2759"/>
<protein>
    <recommendedName>
        <fullName evidence="6">NWD NACHT-NTPase N-terminal domain-containing protein</fullName>
    </recommendedName>
</protein>
<dbReference type="AlphaFoldDB" id="A0A366SAI8"/>
<dbReference type="Proteomes" id="UP000253153">
    <property type="component" value="Unassembled WGS sequence"/>
</dbReference>
<accession>A0A366SAI8</accession>
<evidence type="ECO:0000259" key="2">
    <source>
        <dbReference type="Pfam" id="PF17100"/>
    </source>
</evidence>
<keyword evidence="5" id="KW-1185">Reference proteome</keyword>
<dbReference type="InterPro" id="IPR031359">
    <property type="entry name" value="NACHT_N"/>
</dbReference>
<dbReference type="GeneID" id="41990291"/>
<dbReference type="Pfam" id="PF17106">
    <property type="entry name" value="NACHT_sigma"/>
    <property type="match status" value="1"/>
</dbReference>